<reference evidence="1 2" key="1">
    <citation type="submission" date="2021-06" db="EMBL/GenBank/DDBJ databases">
        <title>Caerostris extrusa draft genome.</title>
        <authorList>
            <person name="Kono N."/>
            <person name="Arakawa K."/>
        </authorList>
    </citation>
    <scope>NUCLEOTIDE SEQUENCE [LARGE SCALE GENOMIC DNA]</scope>
</reference>
<organism evidence="1 2">
    <name type="scientific">Caerostris extrusa</name>
    <name type="common">Bark spider</name>
    <name type="synonym">Caerostris bankana</name>
    <dbReference type="NCBI Taxonomy" id="172846"/>
    <lineage>
        <taxon>Eukaryota</taxon>
        <taxon>Metazoa</taxon>
        <taxon>Ecdysozoa</taxon>
        <taxon>Arthropoda</taxon>
        <taxon>Chelicerata</taxon>
        <taxon>Arachnida</taxon>
        <taxon>Araneae</taxon>
        <taxon>Araneomorphae</taxon>
        <taxon>Entelegynae</taxon>
        <taxon>Araneoidea</taxon>
        <taxon>Araneidae</taxon>
        <taxon>Caerostris</taxon>
    </lineage>
</organism>
<proteinExistence type="predicted"/>
<dbReference type="Proteomes" id="UP001054945">
    <property type="component" value="Unassembled WGS sequence"/>
</dbReference>
<keyword evidence="2" id="KW-1185">Reference proteome</keyword>
<dbReference type="EMBL" id="BPLR01000479">
    <property type="protein sequence ID" value="GIY95055.1"/>
    <property type="molecule type" value="Genomic_DNA"/>
</dbReference>
<comment type="caution">
    <text evidence="1">The sequence shown here is derived from an EMBL/GenBank/DDBJ whole genome shotgun (WGS) entry which is preliminary data.</text>
</comment>
<evidence type="ECO:0000313" key="2">
    <source>
        <dbReference type="Proteomes" id="UP001054945"/>
    </source>
</evidence>
<evidence type="ECO:0000313" key="1">
    <source>
        <dbReference type="EMBL" id="GIY95055.1"/>
    </source>
</evidence>
<protein>
    <submittedName>
        <fullName evidence="1">Uncharacterized protein</fullName>
    </submittedName>
</protein>
<gene>
    <name evidence="1" type="ORF">CEXT_210751</name>
</gene>
<dbReference type="AlphaFoldDB" id="A0AAV4XM84"/>
<name>A0AAV4XM84_CAEEX</name>
<accession>A0AAV4XM84</accession>
<sequence>MCTCSADLCGIPLCSSAPQNSPVASYEKSSERFLGRLLLLSPRIPRARLKKWKGNQRSVSRTSHSLLKRPTDMFL</sequence>